<comment type="caution">
    <text evidence="1">The sequence shown here is derived from an EMBL/GenBank/DDBJ whole genome shotgun (WGS) entry which is preliminary data.</text>
</comment>
<dbReference type="AlphaFoldDB" id="A0A5B7KJZ1"/>
<gene>
    <name evidence="1" type="ORF">E2C01_101246</name>
</gene>
<dbReference type="EMBL" id="VSRR010146303">
    <property type="protein sequence ID" value="MPD05499.1"/>
    <property type="molecule type" value="Genomic_DNA"/>
</dbReference>
<organism evidence="1 2">
    <name type="scientific">Portunus trituberculatus</name>
    <name type="common">Swimming crab</name>
    <name type="synonym">Neptunus trituberculatus</name>
    <dbReference type="NCBI Taxonomy" id="210409"/>
    <lineage>
        <taxon>Eukaryota</taxon>
        <taxon>Metazoa</taxon>
        <taxon>Ecdysozoa</taxon>
        <taxon>Arthropoda</taxon>
        <taxon>Crustacea</taxon>
        <taxon>Multicrustacea</taxon>
        <taxon>Malacostraca</taxon>
        <taxon>Eumalacostraca</taxon>
        <taxon>Eucarida</taxon>
        <taxon>Decapoda</taxon>
        <taxon>Pleocyemata</taxon>
        <taxon>Brachyura</taxon>
        <taxon>Eubrachyura</taxon>
        <taxon>Portunoidea</taxon>
        <taxon>Portunidae</taxon>
        <taxon>Portuninae</taxon>
        <taxon>Portunus</taxon>
    </lineage>
</organism>
<reference evidence="1 2" key="1">
    <citation type="submission" date="2019-05" db="EMBL/GenBank/DDBJ databases">
        <title>Another draft genome of Portunus trituberculatus and its Hox gene families provides insights of decapod evolution.</title>
        <authorList>
            <person name="Jeong J.-H."/>
            <person name="Song I."/>
            <person name="Kim S."/>
            <person name="Choi T."/>
            <person name="Kim D."/>
            <person name="Ryu S."/>
            <person name="Kim W."/>
        </authorList>
    </citation>
    <scope>NUCLEOTIDE SEQUENCE [LARGE SCALE GENOMIC DNA]</scope>
    <source>
        <tissue evidence="1">Muscle</tissue>
    </source>
</reference>
<dbReference type="Proteomes" id="UP000324222">
    <property type="component" value="Unassembled WGS sequence"/>
</dbReference>
<sequence>MIQRVVQTLLLKLTKKAVVVVVEENGKEEKKQEKENNVKVNISERCEVLEECGMYCIERR</sequence>
<name>A0A5B7KJZ1_PORTR</name>
<accession>A0A5B7KJZ1</accession>
<evidence type="ECO:0000313" key="2">
    <source>
        <dbReference type="Proteomes" id="UP000324222"/>
    </source>
</evidence>
<proteinExistence type="predicted"/>
<evidence type="ECO:0000313" key="1">
    <source>
        <dbReference type="EMBL" id="MPD05499.1"/>
    </source>
</evidence>
<protein>
    <submittedName>
        <fullName evidence="1">Uncharacterized protein</fullName>
    </submittedName>
</protein>
<keyword evidence="2" id="KW-1185">Reference proteome</keyword>